<protein>
    <submittedName>
        <fullName evidence="1">Uncharacterized protein</fullName>
    </submittedName>
</protein>
<sequence>MQSNITKPIKSLIYLTYEEEKIQGEYLVHEYLYTLVLFKEKVFRLRWFPGSMSVADIREKTIFQAYKKFRKTISKTSRNLNYGISKLEKYDFSYGKRVDGDSISFVTTTTFRSKRFLDKEIAHALGDELDGKEVVNTIGRFRKDMLNNQKDFKTVTVGGR</sequence>
<gene>
    <name evidence="1" type="ORF">GLOINDRAFT_99020</name>
</gene>
<dbReference type="AlphaFoldDB" id="U9TKW5"/>
<reference evidence="1" key="1">
    <citation type="submission" date="2013-07" db="EMBL/GenBank/DDBJ databases">
        <title>The genome of an arbuscular mycorrhizal fungus provides insights into the evolution of the oldest plant symbiosis.</title>
        <authorList>
            <consortium name="DOE Joint Genome Institute"/>
            <person name="Tisserant E."/>
            <person name="Malbreil M."/>
            <person name="Kuo A."/>
            <person name="Kohler A."/>
            <person name="Symeonidi A."/>
            <person name="Balestrini R."/>
            <person name="Charron P."/>
            <person name="Duensing N."/>
            <person name="Frei-dit-Frey N."/>
            <person name="Gianinazzi-Pearson V."/>
            <person name="Gilbert B."/>
            <person name="Handa Y."/>
            <person name="Hijri M."/>
            <person name="Kaul R."/>
            <person name="Kawaguchi M."/>
            <person name="Krajinski F."/>
            <person name="Lammers P."/>
            <person name="Lapierre D."/>
            <person name="Masclaux F.G."/>
            <person name="Murat C."/>
            <person name="Morin E."/>
            <person name="Ndikumana S."/>
            <person name="Pagni M."/>
            <person name="Petitpierre D."/>
            <person name="Requena N."/>
            <person name="Rosikiewicz P."/>
            <person name="Riley R."/>
            <person name="Saito K."/>
            <person name="San Clemente H."/>
            <person name="Shapiro H."/>
            <person name="van Tuinen D."/>
            <person name="Becard G."/>
            <person name="Bonfante P."/>
            <person name="Paszkowski U."/>
            <person name="Shachar-Hill Y."/>
            <person name="Young J.P."/>
            <person name="Sanders I.R."/>
            <person name="Henrissat B."/>
            <person name="Rensing S.A."/>
            <person name="Grigoriev I.V."/>
            <person name="Corradi N."/>
            <person name="Roux C."/>
            <person name="Martin F."/>
        </authorList>
    </citation>
    <scope>NUCLEOTIDE SEQUENCE</scope>
    <source>
        <strain evidence="1">DAOM 197198</strain>
    </source>
</reference>
<name>U9TKW5_RHIID</name>
<dbReference type="EMBL" id="KI290936">
    <property type="protein sequence ID" value="ESA06948.1"/>
    <property type="molecule type" value="Genomic_DNA"/>
</dbReference>
<accession>U9TKW5</accession>
<organism evidence="1">
    <name type="scientific">Rhizophagus irregularis (strain DAOM 181602 / DAOM 197198 / MUCL 43194)</name>
    <name type="common">Arbuscular mycorrhizal fungus</name>
    <name type="synonym">Glomus intraradices</name>
    <dbReference type="NCBI Taxonomy" id="747089"/>
    <lineage>
        <taxon>Eukaryota</taxon>
        <taxon>Fungi</taxon>
        <taxon>Fungi incertae sedis</taxon>
        <taxon>Mucoromycota</taxon>
        <taxon>Glomeromycotina</taxon>
        <taxon>Glomeromycetes</taxon>
        <taxon>Glomerales</taxon>
        <taxon>Glomeraceae</taxon>
        <taxon>Rhizophagus</taxon>
    </lineage>
</organism>
<dbReference type="HOGENOM" id="CLU_1653066_0_0_1"/>
<evidence type="ECO:0000313" key="1">
    <source>
        <dbReference type="EMBL" id="ESA06948.1"/>
    </source>
</evidence>
<proteinExistence type="predicted"/>